<dbReference type="AlphaFoldDB" id="M1A5A7"/>
<dbReference type="OMA" id="CHEINDG"/>
<dbReference type="GeneID" id="107061505"/>
<protein>
    <submittedName>
        <fullName evidence="2">Ubiquitin-protein ligase</fullName>
    </submittedName>
</protein>
<accession>M1A5A7</accession>
<dbReference type="InParanoid" id="M1A5A7"/>
<dbReference type="Proteomes" id="UP000011115">
    <property type="component" value="Unassembled WGS sequence"/>
</dbReference>
<dbReference type="InterPro" id="IPR036047">
    <property type="entry name" value="F-box-like_dom_sf"/>
</dbReference>
<dbReference type="Pfam" id="PF12937">
    <property type="entry name" value="F-box-like"/>
    <property type="match status" value="1"/>
</dbReference>
<dbReference type="OrthoDB" id="1263376at2759"/>
<keyword evidence="3" id="KW-1185">Reference proteome</keyword>
<dbReference type="SUPFAM" id="SSF81383">
    <property type="entry name" value="F-box domain"/>
    <property type="match status" value="1"/>
</dbReference>
<feature type="domain" description="F-box" evidence="1">
    <location>
        <begin position="11"/>
        <end position="58"/>
    </location>
</feature>
<dbReference type="eggNOG" id="KOG1947">
    <property type="taxonomic scope" value="Eukaryota"/>
</dbReference>
<evidence type="ECO:0000313" key="3">
    <source>
        <dbReference type="Proteomes" id="UP000011115"/>
    </source>
</evidence>
<dbReference type="CDD" id="cd22164">
    <property type="entry name" value="F-box_AtSKIP19-like"/>
    <property type="match status" value="1"/>
</dbReference>
<dbReference type="SMR" id="M1A5A7"/>
<dbReference type="KEGG" id="sot:107061505"/>
<evidence type="ECO:0000313" key="2">
    <source>
        <dbReference type="EnsemblPlants" id="PGSC0003DMT400015028"/>
    </source>
</evidence>
<dbReference type="PaxDb" id="4113-PGSC0003DMT400015028"/>
<dbReference type="EnsemblPlants" id="PGSC0003DMT400015028">
    <property type="protein sequence ID" value="PGSC0003DMT400015028"/>
    <property type="gene ID" value="PGSC0003DMG400005866"/>
</dbReference>
<dbReference type="PANTHER" id="PTHR38926:SF2">
    <property type="entry name" value="F-BOX_LRR-REPEAT PROTEIN 21-RELATED"/>
    <property type="match status" value="1"/>
</dbReference>
<reference evidence="3" key="1">
    <citation type="journal article" date="2011" name="Nature">
        <title>Genome sequence and analysis of the tuber crop potato.</title>
        <authorList>
            <consortium name="The Potato Genome Sequencing Consortium"/>
        </authorList>
    </citation>
    <scope>NUCLEOTIDE SEQUENCE [LARGE SCALE GENOMIC DNA]</scope>
    <source>
        <strain evidence="3">cv. DM1-3 516 R44</strain>
    </source>
</reference>
<dbReference type="PANTHER" id="PTHR38926">
    <property type="entry name" value="F-BOX DOMAIN CONTAINING PROTEIN, EXPRESSED"/>
    <property type="match status" value="1"/>
</dbReference>
<dbReference type="PROSITE" id="PS50181">
    <property type="entry name" value="FBOX"/>
    <property type="match status" value="1"/>
</dbReference>
<reference evidence="2" key="2">
    <citation type="submission" date="2015-06" db="UniProtKB">
        <authorList>
            <consortium name="EnsemblPlants"/>
        </authorList>
    </citation>
    <scope>IDENTIFICATION</scope>
    <source>
        <strain evidence="2">DM1-3 516 R44</strain>
    </source>
</reference>
<name>M1A5A7_SOLTU</name>
<dbReference type="Gene3D" id="3.80.10.10">
    <property type="entry name" value="Ribonuclease Inhibitor"/>
    <property type="match status" value="1"/>
</dbReference>
<sequence>MEVEYMENPIVPPWLELPSEITSMILQKLGTIDILKNADKVCTTWHQLCQEPDMWQVIKLQNANTDDFWDSKDALEKIYHPAVDRSQGQLIDISIDYYGIENMLNYMLNYVAQRSPQLKRLELICSYNVFGDELSASVKKFPLLEEL</sequence>
<dbReference type="RefSeq" id="XP_015166304.1">
    <property type="nucleotide sequence ID" value="XM_015310818.1"/>
</dbReference>
<dbReference type="InterPro" id="IPR032675">
    <property type="entry name" value="LRR_dom_sf"/>
</dbReference>
<dbReference type="HOGENOM" id="CLU_148336_0_0_1"/>
<gene>
    <name evidence="2" type="primary">LOC107061505</name>
</gene>
<proteinExistence type="predicted"/>
<dbReference type="GO" id="GO:1905761">
    <property type="term" value="F:SCF ubiquitin ligase complex binding"/>
    <property type="evidence" value="ECO:0000318"/>
    <property type="project" value="GO_Central"/>
</dbReference>
<dbReference type="Gramene" id="PGSC0003DMT400015028">
    <property type="protein sequence ID" value="PGSC0003DMT400015028"/>
    <property type="gene ID" value="PGSC0003DMG400005866"/>
</dbReference>
<evidence type="ECO:0000259" key="1">
    <source>
        <dbReference type="PROSITE" id="PS50181"/>
    </source>
</evidence>
<dbReference type="InterPro" id="IPR001810">
    <property type="entry name" value="F-box_dom"/>
</dbReference>
<organism evidence="2 3">
    <name type="scientific">Solanum tuberosum</name>
    <name type="common">Potato</name>
    <dbReference type="NCBI Taxonomy" id="4113"/>
    <lineage>
        <taxon>Eukaryota</taxon>
        <taxon>Viridiplantae</taxon>
        <taxon>Streptophyta</taxon>
        <taxon>Embryophyta</taxon>
        <taxon>Tracheophyta</taxon>
        <taxon>Spermatophyta</taxon>
        <taxon>Magnoliopsida</taxon>
        <taxon>eudicotyledons</taxon>
        <taxon>Gunneridae</taxon>
        <taxon>Pentapetalae</taxon>
        <taxon>asterids</taxon>
        <taxon>lamiids</taxon>
        <taxon>Solanales</taxon>
        <taxon>Solanaceae</taxon>
        <taxon>Solanoideae</taxon>
        <taxon>Solaneae</taxon>
        <taxon>Solanum</taxon>
    </lineage>
</organism>